<comment type="caution">
    <text evidence="2">The sequence shown here is derived from an EMBL/GenBank/DDBJ whole genome shotgun (WGS) entry which is preliminary data.</text>
</comment>
<keyword evidence="3" id="KW-1185">Reference proteome</keyword>
<protein>
    <submittedName>
        <fullName evidence="2">Uncharacterized protein</fullName>
    </submittedName>
</protein>
<feature type="compositionally biased region" description="Basic and acidic residues" evidence="1">
    <location>
        <begin position="166"/>
        <end position="175"/>
    </location>
</feature>
<evidence type="ECO:0000313" key="3">
    <source>
        <dbReference type="Proteomes" id="UP000785679"/>
    </source>
</evidence>
<evidence type="ECO:0000256" key="1">
    <source>
        <dbReference type="SAM" id="MobiDB-lite"/>
    </source>
</evidence>
<feature type="compositionally biased region" description="Polar residues" evidence="1">
    <location>
        <begin position="209"/>
        <end position="227"/>
    </location>
</feature>
<sequence>MQLIAQEMQEEKMKYNIQGNNLERHTGIGNKYSEETPFMASQLLKANQSQLKSDNPSDQKALFLNSRNLGSTKAAGYNSYNALQENQLLQTPILRQDPNIKFGSPSTQDGPAVMLRSSSNSQFPKKFPIAQIGEWTSKPNPEATEMGALLPPKGSNKKLRGKHRKQEVQDQESVHGSRGIAEGIKLSENGKEMVEGSRQLRNRSKIDINPTNLHSSQSPNTSKQDYSPLNGPSLPDQSTNENQVQLQGTASSTQAFTTQSFQRIPGLALGRNQHNKHKQGFDFGAPSSSMKLKRNNLLPKLEVINRVLAKQQSSFGFGEEILSASKEQQEDNYFNGKVPLLQVNKIMVPKRENQSMKLVDNQPMSNLISNGSLSVENQSHGSGSNQLGRGSAGEGGDSSNDGKVRNDLQSFGGLQGNSSVSSSIGTPKYGSANVLSLFSKGYSKEGQVSQFKTTSKMSRQRLKKDKQYSLLLPQNEVENNCQDVHFEDLSPKYDNNDQKPSIPPVSISMSNNLNYDECMCLMGARAIKSLGTLMKQLQKDKKNLVNIISRIPIQRRLQKSNAK</sequence>
<dbReference type="AlphaFoldDB" id="A0A8J8P185"/>
<dbReference type="Proteomes" id="UP000785679">
    <property type="component" value="Unassembled WGS sequence"/>
</dbReference>
<gene>
    <name evidence="2" type="ORF">FGO68_gene520</name>
</gene>
<organism evidence="2 3">
    <name type="scientific">Halteria grandinella</name>
    <dbReference type="NCBI Taxonomy" id="5974"/>
    <lineage>
        <taxon>Eukaryota</taxon>
        <taxon>Sar</taxon>
        <taxon>Alveolata</taxon>
        <taxon>Ciliophora</taxon>
        <taxon>Intramacronucleata</taxon>
        <taxon>Spirotrichea</taxon>
        <taxon>Stichotrichia</taxon>
        <taxon>Sporadotrichida</taxon>
        <taxon>Halteriidae</taxon>
        <taxon>Halteria</taxon>
    </lineage>
</organism>
<feature type="compositionally biased region" description="Polar residues" evidence="1">
    <location>
        <begin position="367"/>
        <end position="388"/>
    </location>
</feature>
<feature type="compositionally biased region" description="Polar residues" evidence="1">
    <location>
        <begin position="235"/>
        <end position="248"/>
    </location>
</feature>
<feature type="compositionally biased region" description="Basic residues" evidence="1">
    <location>
        <begin position="155"/>
        <end position="165"/>
    </location>
</feature>
<evidence type="ECO:0000313" key="2">
    <source>
        <dbReference type="EMBL" id="TNV85418.1"/>
    </source>
</evidence>
<feature type="compositionally biased region" description="Polar residues" evidence="1">
    <location>
        <begin position="416"/>
        <end position="425"/>
    </location>
</feature>
<name>A0A8J8P185_HALGN</name>
<feature type="region of interest" description="Disordered" evidence="1">
    <location>
        <begin position="367"/>
        <end position="425"/>
    </location>
</feature>
<reference evidence="2" key="1">
    <citation type="submission" date="2019-06" db="EMBL/GenBank/DDBJ databases">
        <authorList>
            <person name="Zheng W."/>
        </authorList>
    </citation>
    <scope>NUCLEOTIDE SEQUENCE</scope>
    <source>
        <strain evidence="2">QDHG01</strain>
    </source>
</reference>
<proteinExistence type="predicted"/>
<accession>A0A8J8P185</accession>
<feature type="region of interest" description="Disordered" evidence="1">
    <location>
        <begin position="137"/>
        <end position="256"/>
    </location>
</feature>
<dbReference type="EMBL" id="RRYP01001845">
    <property type="protein sequence ID" value="TNV85418.1"/>
    <property type="molecule type" value="Genomic_DNA"/>
</dbReference>